<dbReference type="SUPFAM" id="SSF53098">
    <property type="entry name" value="Ribonuclease H-like"/>
    <property type="match status" value="1"/>
</dbReference>
<name>A0A9X1YDC2_9PROT</name>
<accession>A0A9X1YDC2</accession>
<evidence type="ECO:0000313" key="2">
    <source>
        <dbReference type="Proteomes" id="UP001139516"/>
    </source>
</evidence>
<keyword evidence="2" id="KW-1185">Reference proteome</keyword>
<evidence type="ECO:0000313" key="1">
    <source>
        <dbReference type="EMBL" id="MCK8788319.1"/>
    </source>
</evidence>
<dbReference type="Proteomes" id="UP001139516">
    <property type="component" value="Unassembled WGS sequence"/>
</dbReference>
<protein>
    <recommendedName>
        <fullName evidence="3">Transposase IS4-like domain-containing protein</fullName>
    </recommendedName>
</protein>
<comment type="caution">
    <text evidence="1">The sequence shown here is derived from an EMBL/GenBank/DDBJ whole genome shotgun (WGS) entry which is preliminary data.</text>
</comment>
<reference evidence="1" key="1">
    <citation type="submission" date="2022-04" db="EMBL/GenBank/DDBJ databases">
        <title>Roseomonas acroporae sp. nov., isolated from coral Acropora digitifera.</title>
        <authorList>
            <person name="Sun H."/>
        </authorList>
    </citation>
    <scope>NUCLEOTIDE SEQUENCE</scope>
    <source>
        <strain evidence="1">NAR14</strain>
    </source>
</reference>
<proteinExistence type="predicted"/>
<dbReference type="InterPro" id="IPR012337">
    <property type="entry name" value="RNaseH-like_sf"/>
</dbReference>
<dbReference type="EMBL" id="JALPRX010000296">
    <property type="protein sequence ID" value="MCK8788319.1"/>
    <property type="molecule type" value="Genomic_DNA"/>
</dbReference>
<evidence type="ECO:0008006" key="3">
    <source>
        <dbReference type="Google" id="ProtNLM"/>
    </source>
</evidence>
<sequence length="142" mass="15910">MADWYGAGDKGVEIRTGTAIRCHAGLPVVPIRWVLLRDPAQRFEPQALLCTDLGQRPQQIIGWFVRRWTIEATFREVRDHLGVETQRQWSDQAIARTTPCLLGLSSIVAPLATLLGQQAQRCGPAAAWYRKERPTFSDTLAA</sequence>
<dbReference type="AlphaFoldDB" id="A0A9X1YDC2"/>
<organism evidence="1 2">
    <name type="scientific">Roseomonas acroporae</name>
    <dbReference type="NCBI Taxonomy" id="2937791"/>
    <lineage>
        <taxon>Bacteria</taxon>
        <taxon>Pseudomonadati</taxon>
        <taxon>Pseudomonadota</taxon>
        <taxon>Alphaproteobacteria</taxon>
        <taxon>Acetobacterales</taxon>
        <taxon>Roseomonadaceae</taxon>
        <taxon>Roseomonas</taxon>
    </lineage>
</organism>
<feature type="non-terminal residue" evidence="1">
    <location>
        <position position="142"/>
    </location>
</feature>
<gene>
    <name evidence="1" type="ORF">M0638_28610</name>
</gene>